<sequence length="200" mass="21859">MIKLKRGLVCPLCKIFSPPEITTLELGFPRSMALVAPPPTAWREPGAMLGPSLGPLGPGPGPGPVTPTQAEDITALVPVGRELQQSTTPGSQANSTQSGGSNNGVDKNQNIECVVCGDKSSGKHYGQFTCEVGYPKKKKKKKKWKNRIKEFFWWLKTIRGEQRALEPAKIGRPSRTGSSRYARQKSVSSDSCLRPRDIWE</sequence>
<feature type="region of interest" description="Disordered" evidence="10">
    <location>
        <begin position="83"/>
        <end position="108"/>
    </location>
</feature>
<keyword evidence="8" id="KW-0675">Receptor</keyword>
<keyword evidence="9" id="KW-0539">Nucleus</keyword>
<organism evidence="12 13">
    <name type="scientific">Polyplax serrata</name>
    <name type="common">Common mouse louse</name>
    <dbReference type="NCBI Taxonomy" id="468196"/>
    <lineage>
        <taxon>Eukaryota</taxon>
        <taxon>Metazoa</taxon>
        <taxon>Ecdysozoa</taxon>
        <taxon>Arthropoda</taxon>
        <taxon>Hexapoda</taxon>
        <taxon>Insecta</taxon>
        <taxon>Pterygota</taxon>
        <taxon>Neoptera</taxon>
        <taxon>Paraneoptera</taxon>
        <taxon>Psocodea</taxon>
        <taxon>Troctomorpha</taxon>
        <taxon>Phthiraptera</taxon>
        <taxon>Anoplura</taxon>
        <taxon>Polyplacidae</taxon>
        <taxon>Polyplax</taxon>
    </lineage>
</organism>
<dbReference type="EMBL" id="JAWJWF010000006">
    <property type="protein sequence ID" value="KAK6631567.1"/>
    <property type="molecule type" value="Genomic_DNA"/>
</dbReference>
<accession>A0ABR1AYY4</accession>
<evidence type="ECO:0000256" key="6">
    <source>
        <dbReference type="ARBA" id="ARBA00023125"/>
    </source>
</evidence>
<feature type="compositionally biased region" description="Polar residues" evidence="10">
    <location>
        <begin position="175"/>
        <end position="191"/>
    </location>
</feature>
<feature type="region of interest" description="Disordered" evidence="10">
    <location>
        <begin position="166"/>
        <end position="200"/>
    </location>
</feature>
<evidence type="ECO:0000256" key="8">
    <source>
        <dbReference type="ARBA" id="ARBA00023170"/>
    </source>
</evidence>
<keyword evidence="4" id="KW-0862">Zinc</keyword>
<evidence type="ECO:0000313" key="12">
    <source>
        <dbReference type="EMBL" id="KAK6631567.1"/>
    </source>
</evidence>
<dbReference type="Proteomes" id="UP001359485">
    <property type="component" value="Unassembled WGS sequence"/>
</dbReference>
<evidence type="ECO:0000256" key="4">
    <source>
        <dbReference type="ARBA" id="ARBA00022833"/>
    </source>
</evidence>
<evidence type="ECO:0000256" key="3">
    <source>
        <dbReference type="ARBA" id="ARBA00022771"/>
    </source>
</evidence>
<proteinExistence type="predicted"/>
<evidence type="ECO:0000256" key="9">
    <source>
        <dbReference type="ARBA" id="ARBA00023242"/>
    </source>
</evidence>
<evidence type="ECO:0000313" key="13">
    <source>
        <dbReference type="Proteomes" id="UP001359485"/>
    </source>
</evidence>
<keyword evidence="2" id="KW-0479">Metal-binding</keyword>
<dbReference type="InterPro" id="IPR013088">
    <property type="entry name" value="Znf_NHR/GATA"/>
</dbReference>
<feature type="domain" description="Nuclear receptor" evidence="11">
    <location>
        <begin position="112"/>
        <end position="132"/>
    </location>
</feature>
<evidence type="ECO:0000256" key="10">
    <source>
        <dbReference type="SAM" id="MobiDB-lite"/>
    </source>
</evidence>
<evidence type="ECO:0000256" key="1">
    <source>
        <dbReference type="ARBA" id="ARBA00004123"/>
    </source>
</evidence>
<keyword evidence="5" id="KW-0805">Transcription regulation</keyword>
<gene>
    <name evidence="12" type="ORF">RUM44_006096</name>
</gene>
<comment type="subcellular location">
    <subcellularLocation>
        <location evidence="1">Nucleus</location>
    </subcellularLocation>
</comment>
<evidence type="ECO:0000256" key="2">
    <source>
        <dbReference type="ARBA" id="ARBA00022723"/>
    </source>
</evidence>
<keyword evidence="7" id="KW-0804">Transcription</keyword>
<dbReference type="Pfam" id="PF00105">
    <property type="entry name" value="zf-C4"/>
    <property type="match status" value="1"/>
</dbReference>
<keyword evidence="3" id="KW-0863">Zinc-finger</keyword>
<keyword evidence="13" id="KW-1185">Reference proteome</keyword>
<keyword evidence="6" id="KW-0238">DNA-binding</keyword>
<reference evidence="12 13" key="1">
    <citation type="submission" date="2023-09" db="EMBL/GenBank/DDBJ databases">
        <title>Genomes of two closely related lineages of the louse Polyplax serrata with different host specificities.</title>
        <authorList>
            <person name="Martinu J."/>
            <person name="Tarabai H."/>
            <person name="Stefka J."/>
            <person name="Hypsa V."/>
        </authorList>
    </citation>
    <scope>NUCLEOTIDE SEQUENCE [LARGE SCALE GENOMIC DNA]</scope>
    <source>
        <strain evidence="12">98ZLc_SE</strain>
    </source>
</reference>
<evidence type="ECO:0000256" key="7">
    <source>
        <dbReference type="ARBA" id="ARBA00023163"/>
    </source>
</evidence>
<dbReference type="Gene3D" id="3.30.50.10">
    <property type="entry name" value="Erythroid Transcription Factor GATA-1, subunit A"/>
    <property type="match status" value="1"/>
</dbReference>
<evidence type="ECO:0000259" key="11">
    <source>
        <dbReference type="Pfam" id="PF00105"/>
    </source>
</evidence>
<comment type="caution">
    <text evidence="12">The sequence shown here is derived from an EMBL/GenBank/DDBJ whole genome shotgun (WGS) entry which is preliminary data.</text>
</comment>
<name>A0ABR1AYY4_POLSC</name>
<protein>
    <recommendedName>
        <fullName evidence="11">Nuclear receptor domain-containing protein</fullName>
    </recommendedName>
</protein>
<dbReference type="InterPro" id="IPR001628">
    <property type="entry name" value="Znf_hrmn_rcpt"/>
</dbReference>
<evidence type="ECO:0000256" key="5">
    <source>
        <dbReference type="ARBA" id="ARBA00023015"/>
    </source>
</evidence>